<dbReference type="InterPro" id="IPR002104">
    <property type="entry name" value="Integrase_catalytic"/>
</dbReference>
<keyword evidence="3" id="KW-0233">DNA recombination</keyword>
<keyword evidence="2" id="KW-0238">DNA-binding</keyword>
<sequence length="406" mass="47455">MTIKKMTTGKYKGKWQVRIQPTNRVTKERINVTPLYASTKREAAKIEHKMWNEYNAGFDFETSKHMFTDEFDRYVNKRIKDGYWSDNTIKAWNYSNRIFKQYFKDVKMTDMNQDLVREFSRKFVAEHNASASKDSVIAKCLTHMRKFFKPLVGKCFNENPVPERPLQQFFRTDELASQHQYHLLNDSEYSALKEAILNSLNICNPTKSVSKLAVWIGLETGMRPQEIQALKWDNLVLDDVNPYFIINDSWNGTAGKLNGHLKSRKMGEFRKTLPISKELVETLSEFKDVQKAYLQSKQIENKCNFILLNLNNYQKASSGIPVNQHRMNDMLHKLGELANIKILPNEKWSMYSLRHSAATKLGNTPKMSYPWAASRLGHTLAQFMKTYVHVDKDIDLNMENKWLVQQ</sequence>
<evidence type="ECO:0000313" key="5">
    <source>
        <dbReference type="EMBL" id="GEK42693.1"/>
    </source>
</evidence>
<evidence type="ECO:0000256" key="1">
    <source>
        <dbReference type="ARBA" id="ARBA00008857"/>
    </source>
</evidence>
<dbReference type="PROSITE" id="PS51898">
    <property type="entry name" value="TYR_RECOMBINASE"/>
    <property type="match status" value="1"/>
</dbReference>
<dbReference type="GeneID" id="29934376"/>
<accession>A0A510WTY5</accession>
<protein>
    <submittedName>
        <fullName evidence="5">Integrase</fullName>
    </submittedName>
</protein>
<dbReference type="Proteomes" id="UP000321722">
    <property type="component" value="Unassembled WGS sequence"/>
</dbReference>
<dbReference type="InterPro" id="IPR013762">
    <property type="entry name" value="Integrase-like_cat_sf"/>
</dbReference>
<dbReference type="RefSeq" id="WP_057827087.1">
    <property type="nucleotide sequence ID" value="NZ_BAAACL010000016.1"/>
</dbReference>
<dbReference type="PANTHER" id="PTHR30349">
    <property type="entry name" value="PHAGE INTEGRASE-RELATED"/>
    <property type="match status" value="1"/>
</dbReference>
<dbReference type="SUPFAM" id="SSF56349">
    <property type="entry name" value="DNA breaking-rejoining enzymes"/>
    <property type="match status" value="1"/>
</dbReference>
<dbReference type="InterPro" id="IPR050090">
    <property type="entry name" value="Tyrosine_recombinase_XerCD"/>
</dbReference>
<feature type="domain" description="Tyr recombinase" evidence="4">
    <location>
        <begin position="179"/>
        <end position="400"/>
    </location>
</feature>
<evidence type="ECO:0000259" key="4">
    <source>
        <dbReference type="PROSITE" id="PS51898"/>
    </source>
</evidence>
<comment type="similarity">
    <text evidence="1">Belongs to the 'phage' integrase family.</text>
</comment>
<keyword evidence="6" id="KW-1185">Reference proteome</keyword>
<reference evidence="5 6" key="1">
    <citation type="submission" date="2019-07" db="EMBL/GenBank/DDBJ databases">
        <title>Whole genome shotgun sequence of Lactobacillus aviarius subsp. aviarius NBRC 102162.</title>
        <authorList>
            <person name="Hosoyama A."/>
            <person name="Uohara A."/>
            <person name="Ohji S."/>
            <person name="Ichikawa N."/>
        </authorList>
    </citation>
    <scope>NUCLEOTIDE SEQUENCE [LARGE SCALE GENOMIC DNA]</scope>
    <source>
        <strain evidence="5 6">NBRC 102162</strain>
    </source>
</reference>
<name>A0A510WTY5_9LACO</name>
<gene>
    <name evidence="5" type="ORF">LAV01_15250</name>
</gene>
<proteinExistence type="inferred from homology"/>
<dbReference type="Pfam" id="PF00589">
    <property type="entry name" value="Phage_integrase"/>
    <property type="match status" value="1"/>
</dbReference>
<dbReference type="Gene3D" id="1.10.443.10">
    <property type="entry name" value="Intergrase catalytic core"/>
    <property type="match status" value="1"/>
</dbReference>
<dbReference type="CDD" id="cd00397">
    <property type="entry name" value="DNA_BRE_C"/>
    <property type="match status" value="1"/>
</dbReference>
<dbReference type="PANTHER" id="PTHR30349:SF41">
    <property type="entry name" value="INTEGRASE_RECOMBINASE PROTEIN MJ0367-RELATED"/>
    <property type="match status" value="1"/>
</dbReference>
<dbReference type="GO" id="GO:0015074">
    <property type="term" value="P:DNA integration"/>
    <property type="evidence" value="ECO:0007669"/>
    <property type="project" value="InterPro"/>
</dbReference>
<dbReference type="EMBL" id="BJUI01000043">
    <property type="protein sequence ID" value="GEK42693.1"/>
    <property type="molecule type" value="Genomic_DNA"/>
</dbReference>
<comment type="caution">
    <text evidence="5">The sequence shown here is derived from an EMBL/GenBank/DDBJ whole genome shotgun (WGS) entry which is preliminary data.</text>
</comment>
<dbReference type="AlphaFoldDB" id="A0A510WTY5"/>
<dbReference type="InterPro" id="IPR010998">
    <property type="entry name" value="Integrase_recombinase_N"/>
</dbReference>
<dbReference type="GO" id="GO:0003677">
    <property type="term" value="F:DNA binding"/>
    <property type="evidence" value="ECO:0007669"/>
    <property type="project" value="UniProtKB-KW"/>
</dbReference>
<evidence type="ECO:0000256" key="3">
    <source>
        <dbReference type="ARBA" id="ARBA00023172"/>
    </source>
</evidence>
<dbReference type="GO" id="GO:0006310">
    <property type="term" value="P:DNA recombination"/>
    <property type="evidence" value="ECO:0007669"/>
    <property type="project" value="UniProtKB-KW"/>
</dbReference>
<organism evidence="5 6">
    <name type="scientific">Ligilactobacillus aviarius</name>
    <dbReference type="NCBI Taxonomy" id="1606"/>
    <lineage>
        <taxon>Bacteria</taxon>
        <taxon>Bacillati</taxon>
        <taxon>Bacillota</taxon>
        <taxon>Bacilli</taxon>
        <taxon>Lactobacillales</taxon>
        <taxon>Lactobacillaceae</taxon>
        <taxon>Ligilactobacillus</taxon>
    </lineage>
</organism>
<evidence type="ECO:0000256" key="2">
    <source>
        <dbReference type="ARBA" id="ARBA00023125"/>
    </source>
</evidence>
<dbReference type="InterPro" id="IPR011010">
    <property type="entry name" value="DNA_brk_join_enz"/>
</dbReference>
<evidence type="ECO:0000313" key="6">
    <source>
        <dbReference type="Proteomes" id="UP000321722"/>
    </source>
</evidence>
<dbReference type="Gene3D" id="1.10.150.130">
    <property type="match status" value="1"/>
</dbReference>